<name>A0ABS2EHB6_9FIRM</name>
<dbReference type="SUPFAM" id="SSF53795">
    <property type="entry name" value="PEP carboxykinase-like"/>
    <property type="match status" value="1"/>
</dbReference>
<dbReference type="InterPro" id="IPR027417">
    <property type="entry name" value="P-loop_NTPase"/>
</dbReference>
<reference evidence="1 2" key="1">
    <citation type="journal article" date="2021" name="Sci. Rep.">
        <title>The distribution of antibiotic resistance genes in chicken gut microbiota commensals.</title>
        <authorList>
            <person name="Juricova H."/>
            <person name="Matiasovicova J."/>
            <person name="Kubasova T."/>
            <person name="Cejkova D."/>
            <person name="Rychlik I."/>
        </authorList>
    </citation>
    <scope>NUCLEOTIDE SEQUENCE [LARGE SCALE GENOMIC DNA]</scope>
    <source>
        <strain evidence="1 2">An770</strain>
    </source>
</reference>
<dbReference type="EMBL" id="JACJKH010000013">
    <property type="protein sequence ID" value="MBM6744359.1"/>
    <property type="molecule type" value="Genomic_DNA"/>
</dbReference>
<protein>
    <recommendedName>
        <fullName evidence="3">HPr kinase/phosphorylase C-terminal domain-containing protein</fullName>
    </recommendedName>
</protein>
<gene>
    <name evidence="1" type="ORF">H6A32_08565</name>
</gene>
<proteinExistence type="predicted"/>
<evidence type="ECO:0008006" key="3">
    <source>
        <dbReference type="Google" id="ProtNLM"/>
    </source>
</evidence>
<evidence type="ECO:0000313" key="1">
    <source>
        <dbReference type="EMBL" id="MBM6744359.1"/>
    </source>
</evidence>
<keyword evidence="2" id="KW-1185">Reference proteome</keyword>
<evidence type="ECO:0000313" key="2">
    <source>
        <dbReference type="Proteomes" id="UP000775686"/>
    </source>
</evidence>
<sequence length="157" mass="17793">MIQFHSSLIDYQGHGLMFLGPSGIGKTTQAELWNQYRNALIINGDIVFVQETEENFLGWGTPWHGSSPYCENTSVPIEALVILKQAPENSIRKLEGFEKVTAVSNSVFYPRWLENGMELCLETLDHLLSKLPVYELSCRPDEEAVDLTEKTIFGREN</sequence>
<accession>A0ABS2EHB6</accession>
<dbReference type="Gene3D" id="3.40.50.300">
    <property type="entry name" value="P-loop containing nucleotide triphosphate hydrolases"/>
    <property type="match status" value="1"/>
</dbReference>
<comment type="caution">
    <text evidence="1">The sequence shown here is derived from an EMBL/GenBank/DDBJ whole genome shotgun (WGS) entry which is preliminary data.</text>
</comment>
<dbReference type="Proteomes" id="UP000775686">
    <property type="component" value="Unassembled WGS sequence"/>
</dbReference>
<dbReference type="RefSeq" id="WP_204864141.1">
    <property type="nucleotide sequence ID" value="NZ_JACJKH010000013.1"/>
</dbReference>
<organism evidence="1 2">
    <name type="scientific">Drancourtella massiliensis</name>
    <dbReference type="NCBI Taxonomy" id="1632013"/>
    <lineage>
        <taxon>Bacteria</taxon>
        <taxon>Bacillati</taxon>
        <taxon>Bacillota</taxon>
        <taxon>Clostridia</taxon>
        <taxon>Eubacteriales</taxon>
        <taxon>Oscillospiraceae</taxon>
        <taxon>Drancourtella</taxon>
    </lineage>
</organism>